<name>A0A423GNP6_9PSED</name>
<evidence type="ECO:0008006" key="3">
    <source>
        <dbReference type="Google" id="ProtNLM"/>
    </source>
</evidence>
<comment type="caution">
    <text evidence="1">The sequence shown here is derived from an EMBL/GenBank/DDBJ whole genome shotgun (WGS) entry which is preliminary data.</text>
</comment>
<organism evidence="1 2">
    <name type="scientific">Pseudomonas brassicacearum</name>
    <dbReference type="NCBI Taxonomy" id="930166"/>
    <lineage>
        <taxon>Bacteria</taxon>
        <taxon>Pseudomonadati</taxon>
        <taxon>Pseudomonadota</taxon>
        <taxon>Gammaproteobacteria</taxon>
        <taxon>Pseudomonadales</taxon>
        <taxon>Pseudomonadaceae</taxon>
        <taxon>Pseudomonas</taxon>
    </lineage>
</organism>
<dbReference type="Proteomes" id="UP000284684">
    <property type="component" value="Unassembled WGS sequence"/>
</dbReference>
<proteinExistence type="predicted"/>
<evidence type="ECO:0000313" key="2">
    <source>
        <dbReference type="Proteomes" id="UP000284684"/>
    </source>
</evidence>
<gene>
    <name evidence="1" type="ORF">BK658_17205</name>
</gene>
<accession>A0A423GNP6</accession>
<protein>
    <recommendedName>
        <fullName evidence="3">PPM-type phosphatase domain-containing protein</fullName>
    </recommendedName>
</protein>
<sequence length="121" mass="13493">MTLVPEIRKNRSLMNTPDGYWILSPDGSGISHIESISIPYEKNIKILLTSDGLYRLVDTYCVYSESDFFKEAFSQDGLNNLIKELREIESSDGGGVLFPRVKLQDDASGLCINVNSNNSVD</sequence>
<dbReference type="AlphaFoldDB" id="A0A423GNP6"/>
<evidence type="ECO:0000313" key="1">
    <source>
        <dbReference type="EMBL" id="ROM94302.1"/>
    </source>
</evidence>
<dbReference type="EMBL" id="MOBI01000020">
    <property type="protein sequence ID" value="ROM94302.1"/>
    <property type="molecule type" value="Genomic_DNA"/>
</dbReference>
<reference evidence="1 2" key="1">
    <citation type="submission" date="2016-10" db="EMBL/GenBank/DDBJ databases">
        <title>Comparative genome analysis of multiple Pseudomonas spp. focuses on biocontrol and plant growth promoting traits.</title>
        <authorList>
            <person name="Tao X.-Y."/>
            <person name="Taylor C.G."/>
        </authorList>
    </citation>
    <scope>NUCLEOTIDE SEQUENCE [LARGE SCALE GENOMIC DNA]</scope>
    <source>
        <strain evidence="1 2">37D10</strain>
    </source>
</reference>